<protein>
    <submittedName>
        <fullName evidence="1">Uncharacterized protein</fullName>
    </submittedName>
</protein>
<organism evidence="1 2">
    <name type="scientific">Violaceomyces palustris</name>
    <dbReference type="NCBI Taxonomy" id="1673888"/>
    <lineage>
        <taxon>Eukaryota</taxon>
        <taxon>Fungi</taxon>
        <taxon>Dikarya</taxon>
        <taxon>Basidiomycota</taxon>
        <taxon>Ustilaginomycotina</taxon>
        <taxon>Ustilaginomycetes</taxon>
        <taxon>Violaceomycetales</taxon>
        <taxon>Violaceomycetaceae</taxon>
        <taxon>Violaceomyces</taxon>
    </lineage>
</organism>
<evidence type="ECO:0000313" key="2">
    <source>
        <dbReference type="Proteomes" id="UP000245626"/>
    </source>
</evidence>
<name>A0ACD0NZH6_9BASI</name>
<accession>A0ACD0NZH6</accession>
<reference evidence="1 2" key="1">
    <citation type="journal article" date="2018" name="Mol. Biol. Evol.">
        <title>Broad Genomic Sampling Reveals a Smut Pathogenic Ancestry of the Fungal Clade Ustilaginomycotina.</title>
        <authorList>
            <person name="Kijpornyongpan T."/>
            <person name="Mondo S.J."/>
            <person name="Barry K."/>
            <person name="Sandor L."/>
            <person name="Lee J."/>
            <person name="Lipzen A."/>
            <person name="Pangilinan J."/>
            <person name="LaButti K."/>
            <person name="Hainaut M."/>
            <person name="Henrissat B."/>
            <person name="Grigoriev I.V."/>
            <person name="Spatafora J.W."/>
            <person name="Aime M.C."/>
        </authorList>
    </citation>
    <scope>NUCLEOTIDE SEQUENCE [LARGE SCALE GENOMIC DNA]</scope>
    <source>
        <strain evidence="1 2">SA 807</strain>
    </source>
</reference>
<gene>
    <name evidence="1" type="ORF">IE53DRAFT_61830</name>
</gene>
<proteinExistence type="predicted"/>
<dbReference type="EMBL" id="KZ819865">
    <property type="protein sequence ID" value="PWN51171.1"/>
    <property type="molecule type" value="Genomic_DNA"/>
</dbReference>
<keyword evidence="2" id="KW-1185">Reference proteome</keyword>
<dbReference type="Proteomes" id="UP000245626">
    <property type="component" value="Unassembled WGS sequence"/>
</dbReference>
<evidence type="ECO:0000313" key="1">
    <source>
        <dbReference type="EMBL" id="PWN51171.1"/>
    </source>
</evidence>
<sequence length="184" mass="19632">MNHSIKTGGHRSHLSSNTWQPKWKGGSCGLAHGGLTLKFDTHRSRGGRSRRAKQAAKPPASRPPAPTSFPSSQESPLSDRFINSIVISPQPTTRNSGQIAGGFPFPLPLSLSLSPFRIVATPSIPYLYPLSCCLETAIPKPPGSLILRPIPTVQTLTVSVAHTVHPLVTSTSSLLVQPFASKTN</sequence>